<feature type="domain" description="Zinc knuckle CX2CX4HX4C" evidence="2">
    <location>
        <begin position="114"/>
        <end position="145"/>
    </location>
</feature>
<reference evidence="3" key="1">
    <citation type="submission" date="2018-11" db="EMBL/GenBank/DDBJ databases">
        <authorList>
            <person name="Grassa J C."/>
        </authorList>
    </citation>
    <scope>NUCLEOTIDE SEQUENCE [LARGE SCALE GENOMIC DNA]</scope>
</reference>
<dbReference type="Proteomes" id="UP000596661">
    <property type="component" value="Chromosome 3"/>
</dbReference>
<dbReference type="EnsemblPlants" id="evm.model.03.793">
    <property type="protein sequence ID" value="cds.evm.model.03.793"/>
    <property type="gene ID" value="evm.TU.03.793"/>
</dbReference>
<evidence type="ECO:0000256" key="1">
    <source>
        <dbReference type="SAM" id="MobiDB-lite"/>
    </source>
</evidence>
<evidence type="ECO:0000313" key="3">
    <source>
        <dbReference type="EnsemblPlants" id="cds.evm.model.03.793"/>
    </source>
</evidence>
<dbReference type="PANTHER" id="PTHR31286">
    <property type="entry name" value="GLYCINE-RICH CELL WALL STRUCTURAL PROTEIN 1.8-LIKE"/>
    <property type="match status" value="1"/>
</dbReference>
<keyword evidence="4" id="KW-1185">Reference proteome</keyword>
<organism evidence="3 4">
    <name type="scientific">Cannabis sativa</name>
    <name type="common">Hemp</name>
    <name type="synonym">Marijuana</name>
    <dbReference type="NCBI Taxonomy" id="3483"/>
    <lineage>
        <taxon>Eukaryota</taxon>
        <taxon>Viridiplantae</taxon>
        <taxon>Streptophyta</taxon>
        <taxon>Embryophyta</taxon>
        <taxon>Tracheophyta</taxon>
        <taxon>Spermatophyta</taxon>
        <taxon>Magnoliopsida</taxon>
        <taxon>eudicotyledons</taxon>
        <taxon>Gunneridae</taxon>
        <taxon>Pentapetalae</taxon>
        <taxon>rosids</taxon>
        <taxon>fabids</taxon>
        <taxon>Rosales</taxon>
        <taxon>Cannabaceae</taxon>
        <taxon>Cannabis</taxon>
    </lineage>
</organism>
<proteinExistence type="predicted"/>
<dbReference type="InterPro" id="IPR025836">
    <property type="entry name" value="Zn_knuckle_CX2CX4HX4C"/>
</dbReference>
<dbReference type="AlphaFoldDB" id="A0A803PAG1"/>
<feature type="region of interest" description="Disordered" evidence="1">
    <location>
        <begin position="296"/>
        <end position="318"/>
    </location>
</feature>
<accession>A0A803PAG1</accession>
<evidence type="ECO:0000259" key="2">
    <source>
        <dbReference type="Pfam" id="PF14392"/>
    </source>
</evidence>
<dbReference type="InterPro" id="IPR040256">
    <property type="entry name" value="At4g02000-like"/>
</dbReference>
<name>A0A803PAG1_CANSA</name>
<reference evidence="3" key="2">
    <citation type="submission" date="2021-03" db="UniProtKB">
        <authorList>
            <consortium name="EnsemblPlants"/>
        </authorList>
    </citation>
    <scope>IDENTIFICATION</scope>
</reference>
<feature type="region of interest" description="Disordered" evidence="1">
    <location>
        <begin position="349"/>
        <end position="374"/>
    </location>
</feature>
<dbReference type="EMBL" id="UZAU01000267">
    <property type="status" value="NOT_ANNOTATED_CDS"/>
    <property type="molecule type" value="Genomic_DNA"/>
</dbReference>
<protein>
    <recommendedName>
        <fullName evidence="2">Zinc knuckle CX2CX4HX4C domain-containing protein</fullName>
    </recommendedName>
</protein>
<evidence type="ECO:0000313" key="4">
    <source>
        <dbReference type="Proteomes" id="UP000596661"/>
    </source>
</evidence>
<sequence>MKTLERGTWGFFFDLLEDKEEVLKHRPWIIARQLLNIKEWPLDGAWFGVLMNKAAFWVEIHGLPTPYLAFQNYEFLESNGVDNRTIARWGFLKLEVDIFIDQWILTGFYLSITRGRKEWIQFKYRKLSKICFKCGYLAHGSNVCSRNHAYAYPLIGNAVPLYGPWIKAIVPIRSCFDTKGPSLLRDRVDRTVNIQGTSNIQVNGTVSLETQGTGTCIEATTLNTKVVHTTDTNDFAEGISKFCSVGMTTGVPLGIPKLCEKEHLMNRLGKNPADENVIVCMMAHVGPDVAQAIERPHHKVLPSTSGSKTKKRKATRSVSPIVTLVHDHSLSSPNSKVLAPSLGKSEIAPFSFGKESPKKESFGSRKLRSRKSANDKSKIVTVKANYDNGNTDSGTNSTISSSEFGNLLVEVIVDQNFQMDEEAALSKPPSPNEAWFDDSSSWDVIKEAWTRSALSEEPWCLGKIINYTQHALRWWSKNLYGECDNRIKELELELQTLQSKEVHDVNELAEATILQIKDWVKSRTERSLCGNNSRGSCGSYKVTGTLRSFTPPPW</sequence>
<dbReference type="Gramene" id="evm.model.03.793">
    <property type="protein sequence ID" value="cds.evm.model.03.793"/>
    <property type="gene ID" value="evm.TU.03.793"/>
</dbReference>
<dbReference type="Pfam" id="PF14392">
    <property type="entry name" value="zf-CCHC_4"/>
    <property type="match status" value="1"/>
</dbReference>
<dbReference type="PANTHER" id="PTHR31286:SF167">
    <property type="entry name" value="OS09G0268800 PROTEIN"/>
    <property type="match status" value="1"/>
</dbReference>